<dbReference type="Pfam" id="PF01551">
    <property type="entry name" value="Peptidase_M23"/>
    <property type="match status" value="1"/>
</dbReference>
<name>A0A2S7DLY1_9XANT</name>
<accession>A0A2S7DLY1</accession>
<dbReference type="InterPro" id="IPR050570">
    <property type="entry name" value="Cell_wall_metabolism_enzyme"/>
</dbReference>
<dbReference type="PANTHER" id="PTHR21666">
    <property type="entry name" value="PEPTIDASE-RELATED"/>
    <property type="match status" value="1"/>
</dbReference>
<dbReference type="SUPFAM" id="SSF51261">
    <property type="entry name" value="Duplicated hybrid motif"/>
    <property type="match status" value="1"/>
</dbReference>
<evidence type="ECO:0000313" key="3">
    <source>
        <dbReference type="EMBL" id="MCD0268765.1"/>
    </source>
</evidence>
<reference evidence="3" key="2">
    <citation type="submission" date="2021-02" db="EMBL/GenBank/DDBJ databases">
        <title>Copper resistance gene diversity in local Xanthomonas species at agrochemical polluted sites in Trinidad, Trinidad and Tobago.</title>
        <authorList>
            <person name="Ramnarine S.D.B.J."/>
            <person name="Ramsubhag A."/>
            <person name="Jayaraman J."/>
        </authorList>
    </citation>
    <scope>NUCLEOTIDE SEQUENCE</scope>
    <source>
        <strain evidence="3">CaNP6A</strain>
    </source>
</reference>
<reference evidence="4 5" key="1">
    <citation type="submission" date="2016-08" db="EMBL/GenBank/DDBJ databases">
        <authorList>
            <person name="Seilhamer J.J."/>
        </authorList>
    </citation>
    <scope>NUCLEOTIDE SEQUENCE [LARGE SCALE GENOMIC DNA]</scope>
    <source>
        <strain evidence="4 5">CFBP4644</strain>
    </source>
</reference>
<dbReference type="EMBL" id="JAFFQI010000200">
    <property type="protein sequence ID" value="MCD0268765.1"/>
    <property type="molecule type" value="Genomic_DNA"/>
</dbReference>
<keyword evidence="1" id="KW-0175">Coiled coil</keyword>
<evidence type="ECO:0000313" key="5">
    <source>
        <dbReference type="Proteomes" id="UP000239865"/>
    </source>
</evidence>
<keyword evidence="6" id="KW-1185">Reference proteome</keyword>
<evidence type="ECO:0000313" key="6">
    <source>
        <dbReference type="Proteomes" id="UP001430396"/>
    </source>
</evidence>
<dbReference type="OrthoDB" id="9815245at2"/>
<feature type="domain" description="M23ase beta-sheet core" evidence="2">
    <location>
        <begin position="203"/>
        <end position="297"/>
    </location>
</feature>
<dbReference type="Proteomes" id="UP000239865">
    <property type="component" value="Unassembled WGS sequence"/>
</dbReference>
<comment type="caution">
    <text evidence="4">The sequence shown here is derived from an EMBL/GenBank/DDBJ whole genome shotgun (WGS) entry which is preliminary data.</text>
</comment>
<sequence>MALKKVVIKSRQTRAQRVARQFQSFAADRPMMVLGAVLGLGMLIGVGASTATGMVTNSALQAKVAQQQTELAQAQRASQAQVNALAARLGELQAQATRLNALGERLTDMGKLKDGEFDFDAPVGVGGGDEAVSDMPVESLKQSLGQVEQQFSASGQQLNVLASLMFDHQLEQNAVPSRMPIRNTYITSGFGGRADPFDGGSAFHKGVDFHANVGDPVLSVADGVVSYAGVRGGYGNVVEVDHGNGYVTRYAHNSRLVVKVGDLVRAGQQVARAGSSGRSTGAHVHFEVWANGRVVNPRKFLGDTATTPVGRRGRG</sequence>
<evidence type="ECO:0000313" key="4">
    <source>
        <dbReference type="EMBL" id="PPU74787.1"/>
    </source>
</evidence>
<evidence type="ECO:0000256" key="1">
    <source>
        <dbReference type="SAM" id="Coils"/>
    </source>
</evidence>
<feature type="coiled-coil region" evidence="1">
    <location>
        <begin position="57"/>
        <end position="102"/>
    </location>
</feature>
<dbReference type="FunFam" id="2.70.70.10:FF:000006">
    <property type="entry name" value="M23 family peptidase"/>
    <property type="match status" value="1"/>
</dbReference>
<dbReference type="AlphaFoldDB" id="A0A2S7DLY1"/>
<dbReference type="Gene3D" id="2.70.70.10">
    <property type="entry name" value="Glucose Permease (Domain IIA)"/>
    <property type="match status" value="1"/>
</dbReference>
<organism evidence="4 5">
    <name type="scientific">Xanthomonas melonis</name>
    <dbReference type="NCBI Taxonomy" id="56456"/>
    <lineage>
        <taxon>Bacteria</taxon>
        <taxon>Pseudomonadati</taxon>
        <taxon>Pseudomonadota</taxon>
        <taxon>Gammaproteobacteria</taxon>
        <taxon>Lysobacterales</taxon>
        <taxon>Lysobacteraceae</taxon>
        <taxon>Xanthomonas</taxon>
    </lineage>
</organism>
<dbReference type="InterPro" id="IPR011055">
    <property type="entry name" value="Dup_hybrid_motif"/>
</dbReference>
<dbReference type="PANTHER" id="PTHR21666:SF291">
    <property type="entry name" value="STAGE II SPORULATION PROTEIN Q"/>
    <property type="match status" value="1"/>
</dbReference>
<dbReference type="GO" id="GO:0004222">
    <property type="term" value="F:metalloendopeptidase activity"/>
    <property type="evidence" value="ECO:0007669"/>
    <property type="project" value="TreeGrafter"/>
</dbReference>
<dbReference type="EMBL" id="MDEH01000001">
    <property type="protein sequence ID" value="PPU74787.1"/>
    <property type="molecule type" value="Genomic_DNA"/>
</dbReference>
<dbReference type="InterPro" id="IPR016047">
    <property type="entry name" value="M23ase_b-sheet_dom"/>
</dbReference>
<protein>
    <submittedName>
        <fullName evidence="3 4">Peptidase</fullName>
    </submittedName>
</protein>
<dbReference type="Proteomes" id="UP001430396">
    <property type="component" value="Unassembled WGS sequence"/>
</dbReference>
<gene>
    <name evidence="3" type="ORF">JWH11_20455</name>
    <name evidence="4" type="ORF">XmelCFBP4644_02445</name>
</gene>
<evidence type="ECO:0000259" key="2">
    <source>
        <dbReference type="Pfam" id="PF01551"/>
    </source>
</evidence>
<dbReference type="RefSeq" id="WP_104584894.1">
    <property type="nucleotide sequence ID" value="NZ_JAFFQH010000180.1"/>
</dbReference>
<proteinExistence type="predicted"/>
<dbReference type="CDD" id="cd12797">
    <property type="entry name" value="M23_peptidase"/>
    <property type="match status" value="1"/>
</dbReference>